<dbReference type="PANTHER" id="PTHR43674:SF15">
    <property type="entry name" value="FORMAMIDASE"/>
    <property type="match status" value="1"/>
</dbReference>
<comment type="similarity">
    <text evidence="1">Belongs to the carbon-nitrogen hydrolase superfamily. NIT1/NIT2 family.</text>
</comment>
<comment type="caution">
    <text evidence="4">The sequence shown here is derived from an EMBL/GenBank/DDBJ whole genome shotgun (WGS) entry which is preliminary data.</text>
</comment>
<dbReference type="OrthoDB" id="9811121at2"/>
<dbReference type="Gene3D" id="3.60.110.10">
    <property type="entry name" value="Carbon-nitrogen hydrolase"/>
    <property type="match status" value="1"/>
</dbReference>
<keyword evidence="5" id="KW-1185">Reference proteome</keyword>
<dbReference type="GO" id="GO:0033388">
    <property type="term" value="P:putrescine biosynthetic process from arginine"/>
    <property type="evidence" value="ECO:0007669"/>
    <property type="project" value="TreeGrafter"/>
</dbReference>
<protein>
    <submittedName>
        <fullName evidence="4">Hydrolase</fullName>
    </submittedName>
</protein>
<evidence type="ECO:0000259" key="3">
    <source>
        <dbReference type="PROSITE" id="PS50263"/>
    </source>
</evidence>
<evidence type="ECO:0000256" key="2">
    <source>
        <dbReference type="ARBA" id="ARBA00022801"/>
    </source>
</evidence>
<dbReference type="InterPro" id="IPR050345">
    <property type="entry name" value="Aliph_Amidase/BUP"/>
</dbReference>
<dbReference type="Proteomes" id="UP000070810">
    <property type="component" value="Unassembled WGS sequence"/>
</dbReference>
<dbReference type="Pfam" id="PF00795">
    <property type="entry name" value="CN_hydrolase"/>
    <property type="match status" value="1"/>
</dbReference>
<accession>A0A147ELP4</accession>
<dbReference type="EMBL" id="LDRK01000065">
    <property type="protein sequence ID" value="KTR85292.1"/>
    <property type="molecule type" value="Genomic_DNA"/>
</dbReference>
<dbReference type="PROSITE" id="PS01227">
    <property type="entry name" value="UPF0012"/>
    <property type="match status" value="1"/>
</dbReference>
<name>A0A147ELP4_9MICO</name>
<dbReference type="CDD" id="cd07197">
    <property type="entry name" value="nitrilase"/>
    <property type="match status" value="1"/>
</dbReference>
<dbReference type="RefSeq" id="WP_058594308.1">
    <property type="nucleotide sequence ID" value="NZ_LDRK01000065.1"/>
</dbReference>
<keyword evidence="2 4" id="KW-0378">Hydrolase</keyword>
<dbReference type="AlphaFoldDB" id="A0A147ELP4"/>
<organism evidence="4 5">
    <name type="scientific">Leucobacter chromiiresistens</name>
    <dbReference type="NCBI Taxonomy" id="1079994"/>
    <lineage>
        <taxon>Bacteria</taxon>
        <taxon>Bacillati</taxon>
        <taxon>Actinomycetota</taxon>
        <taxon>Actinomycetes</taxon>
        <taxon>Micrococcales</taxon>
        <taxon>Microbacteriaceae</taxon>
        <taxon>Leucobacter</taxon>
    </lineage>
</organism>
<evidence type="ECO:0000256" key="1">
    <source>
        <dbReference type="ARBA" id="ARBA00010613"/>
    </source>
</evidence>
<gene>
    <name evidence="4" type="ORF">NS354_09730</name>
</gene>
<dbReference type="InterPro" id="IPR001110">
    <property type="entry name" value="UPF0012_CS"/>
</dbReference>
<sequence>MSRSLGVALVQHHATTLSAFAEHLRASTAAHPQMRLWVYPELHLDTPVGTPDIERLARPLDDERFARLAALAAELGIWLVPGTFFERSDSGRVHNTALVFGPDGEVRATYRKIFPWRPAEACAPGAEFTVFDLPGYGRIGISICYDIWFPEHARHLAWAGADLILNLVQTNTSDREQELAIVRGNAIMNQVWIASVNAAAPTGRGRSLVVDPDGAIRMQSSTAEQQILTSVVDFDQVSAVRRFGTAGVSRPWAQLRADDAPIELPLYAGRISPETWAPRGAEAGE</sequence>
<evidence type="ECO:0000313" key="4">
    <source>
        <dbReference type="EMBL" id="KTR85292.1"/>
    </source>
</evidence>
<dbReference type="GO" id="GO:0050126">
    <property type="term" value="F:N-carbamoylputrescine amidase activity"/>
    <property type="evidence" value="ECO:0007669"/>
    <property type="project" value="TreeGrafter"/>
</dbReference>
<feature type="domain" description="CN hydrolase" evidence="3">
    <location>
        <begin position="5"/>
        <end position="234"/>
    </location>
</feature>
<dbReference type="InterPro" id="IPR003010">
    <property type="entry name" value="C-N_Hydrolase"/>
</dbReference>
<evidence type="ECO:0000313" key="5">
    <source>
        <dbReference type="Proteomes" id="UP000070810"/>
    </source>
</evidence>
<dbReference type="PANTHER" id="PTHR43674">
    <property type="entry name" value="NITRILASE C965.09-RELATED"/>
    <property type="match status" value="1"/>
</dbReference>
<reference evidence="4 5" key="1">
    <citation type="journal article" date="2016" name="Front. Microbiol.">
        <title>Genomic Resource of Rice Seed Associated Bacteria.</title>
        <authorList>
            <person name="Midha S."/>
            <person name="Bansal K."/>
            <person name="Sharma S."/>
            <person name="Kumar N."/>
            <person name="Patil P.P."/>
            <person name="Chaudhry V."/>
            <person name="Patil P.B."/>
        </authorList>
    </citation>
    <scope>NUCLEOTIDE SEQUENCE [LARGE SCALE GENOMIC DNA]</scope>
    <source>
        <strain evidence="4 5">NS354</strain>
    </source>
</reference>
<dbReference type="SUPFAM" id="SSF56317">
    <property type="entry name" value="Carbon-nitrogen hydrolase"/>
    <property type="match status" value="1"/>
</dbReference>
<dbReference type="PROSITE" id="PS50263">
    <property type="entry name" value="CN_HYDROLASE"/>
    <property type="match status" value="1"/>
</dbReference>
<proteinExistence type="inferred from homology"/>
<dbReference type="PATRIC" id="fig|1079994.3.peg.2208"/>
<dbReference type="InterPro" id="IPR036526">
    <property type="entry name" value="C-N_Hydrolase_sf"/>
</dbReference>